<dbReference type="Pfam" id="PF01494">
    <property type="entry name" value="FAD_binding_3"/>
    <property type="match status" value="1"/>
</dbReference>
<keyword evidence="5" id="KW-0503">Monooxygenase</keyword>
<dbReference type="GO" id="GO:0004497">
    <property type="term" value="F:monooxygenase activity"/>
    <property type="evidence" value="ECO:0007669"/>
    <property type="project" value="UniProtKB-KW"/>
</dbReference>
<dbReference type="SUPFAM" id="SSF51905">
    <property type="entry name" value="FAD/NAD(P)-binding domain"/>
    <property type="match status" value="1"/>
</dbReference>
<dbReference type="OrthoDB" id="47494at2759"/>
<dbReference type="Gene3D" id="3.50.50.60">
    <property type="entry name" value="FAD/NAD(P)-binding domain"/>
    <property type="match status" value="1"/>
</dbReference>
<dbReference type="AlphaFoldDB" id="A0A0C3H381"/>
<dbReference type="HOGENOM" id="CLU_009665_3_2_1"/>
<keyword evidence="3" id="KW-0274">FAD</keyword>
<evidence type="ECO:0000256" key="3">
    <source>
        <dbReference type="ARBA" id="ARBA00022827"/>
    </source>
</evidence>
<reference evidence="7 8" key="1">
    <citation type="submission" date="2014-04" db="EMBL/GenBank/DDBJ databases">
        <authorList>
            <consortium name="DOE Joint Genome Institute"/>
            <person name="Kuo A."/>
            <person name="Martino E."/>
            <person name="Perotto S."/>
            <person name="Kohler A."/>
            <person name="Nagy L.G."/>
            <person name="Floudas D."/>
            <person name="Copeland A."/>
            <person name="Barry K.W."/>
            <person name="Cichocki N."/>
            <person name="Veneault-Fourrey C."/>
            <person name="LaButti K."/>
            <person name="Lindquist E.A."/>
            <person name="Lipzen A."/>
            <person name="Lundell T."/>
            <person name="Morin E."/>
            <person name="Murat C."/>
            <person name="Sun H."/>
            <person name="Tunlid A."/>
            <person name="Henrissat B."/>
            <person name="Grigoriev I.V."/>
            <person name="Hibbett D.S."/>
            <person name="Martin F."/>
            <person name="Nordberg H.P."/>
            <person name="Cantor M.N."/>
            <person name="Hua S.X."/>
        </authorList>
    </citation>
    <scope>NUCLEOTIDE SEQUENCE [LARGE SCALE GENOMIC DNA]</scope>
    <source>
        <strain evidence="7 8">Zn</strain>
    </source>
</reference>
<gene>
    <name evidence="7" type="ORF">OIDMADRAFT_58546</name>
</gene>
<dbReference type="Proteomes" id="UP000054321">
    <property type="component" value="Unassembled WGS sequence"/>
</dbReference>
<evidence type="ECO:0000259" key="6">
    <source>
        <dbReference type="Pfam" id="PF01494"/>
    </source>
</evidence>
<dbReference type="GO" id="GO:0071949">
    <property type="term" value="F:FAD binding"/>
    <property type="evidence" value="ECO:0007669"/>
    <property type="project" value="InterPro"/>
</dbReference>
<dbReference type="EMBL" id="KN832883">
    <property type="protein sequence ID" value="KIM97001.1"/>
    <property type="molecule type" value="Genomic_DNA"/>
</dbReference>
<feature type="domain" description="FAD-binding" evidence="6">
    <location>
        <begin position="7"/>
        <end position="365"/>
    </location>
</feature>
<name>A0A0C3H381_OIDMZ</name>
<sequence>MGAENLHVIVIGAGITGLVTCQALKKAGIRYSLFERDVAMNYRSNEWTMAIHWALPLLKEIMPQEVYAKVPEIACNPTVGIHSGLYPIINAETGELITGVPYNDGLRVSRSRMRALCAEGIDVQYGKSLTDIAFCESGKGVVVTFSDGTLVSGTMIIGADGPRSRVRETAMGSADKAATVKFPIFHTNMTVCYRDADKSLYVRQKYPTSYLALSQRSFHAFQSISSMPDGPDHPESWIFHMAMAWFGEADHSMSYPERLGLIKARAEGMGEPARSAFMWLPDDTEVHKADISYWVTEPWNNRQGRLTLVGDAAHPMPPYRGQGLNHCICDVSHLVNGLRSISDADGSLAEVVDSYEKEMIPRGKEEVTCSVENGMLLHDWDKIRESPVFNRGFKPMDGHSNVEEATAS</sequence>
<evidence type="ECO:0000256" key="5">
    <source>
        <dbReference type="ARBA" id="ARBA00023033"/>
    </source>
</evidence>
<comment type="cofactor">
    <cofactor evidence="1">
        <name>FAD</name>
        <dbReference type="ChEBI" id="CHEBI:57692"/>
    </cofactor>
</comment>
<dbReference type="PANTHER" id="PTHR47178">
    <property type="entry name" value="MONOOXYGENASE, FAD-BINDING"/>
    <property type="match status" value="1"/>
</dbReference>
<evidence type="ECO:0000313" key="8">
    <source>
        <dbReference type="Proteomes" id="UP000054321"/>
    </source>
</evidence>
<keyword evidence="4" id="KW-0560">Oxidoreductase</keyword>
<evidence type="ECO:0000256" key="2">
    <source>
        <dbReference type="ARBA" id="ARBA00022630"/>
    </source>
</evidence>
<evidence type="ECO:0000256" key="1">
    <source>
        <dbReference type="ARBA" id="ARBA00001974"/>
    </source>
</evidence>
<accession>A0A0C3H381</accession>
<proteinExistence type="predicted"/>
<organism evidence="7 8">
    <name type="scientific">Oidiodendron maius (strain Zn)</name>
    <dbReference type="NCBI Taxonomy" id="913774"/>
    <lineage>
        <taxon>Eukaryota</taxon>
        <taxon>Fungi</taxon>
        <taxon>Dikarya</taxon>
        <taxon>Ascomycota</taxon>
        <taxon>Pezizomycotina</taxon>
        <taxon>Leotiomycetes</taxon>
        <taxon>Leotiomycetes incertae sedis</taxon>
        <taxon>Myxotrichaceae</taxon>
        <taxon>Oidiodendron</taxon>
    </lineage>
</organism>
<dbReference type="InParanoid" id="A0A0C3H381"/>
<protein>
    <recommendedName>
        <fullName evidence="6">FAD-binding domain-containing protein</fullName>
    </recommendedName>
</protein>
<keyword evidence="2" id="KW-0285">Flavoprotein</keyword>
<dbReference type="PRINTS" id="PR00420">
    <property type="entry name" value="RNGMNOXGNASE"/>
</dbReference>
<dbReference type="PANTHER" id="PTHR47178:SF2">
    <property type="entry name" value="FAD-BINDING DOMAIN-CONTAINING PROTEIN"/>
    <property type="match status" value="1"/>
</dbReference>
<evidence type="ECO:0000313" key="7">
    <source>
        <dbReference type="EMBL" id="KIM97001.1"/>
    </source>
</evidence>
<dbReference type="InterPro" id="IPR002938">
    <property type="entry name" value="FAD-bd"/>
</dbReference>
<keyword evidence="8" id="KW-1185">Reference proteome</keyword>
<evidence type="ECO:0000256" key="4">
    <source>
        <dbReference type="ARBA" id="ARBA00023002"/>
    </source>
</evidence>
<dbReference type="InterPro" id="IPR036188">
    <property type="entry name" value="FAD/NAD-bd_sf"/>
</dbReference>
<reference evidence="8" key="2">
    <citation type="submission" date="2015-01" db="EMBL/GenBank/DDBJ databases">
        <title>Evolutionary Origins and Diversification of the Mycorrhizal Mutualists.</title>
        <authorList>
            <consortium name="DOE Joint Genome Institute"/>
            <consortium name="Mycorrhizal Genomics Consortium"/>
            <person name="Kohler A."/>
            <person name="Kuo A."/>
            <person name="Nagy L.G."/>
            <person name="Floudas D."/>
            <person name="Copeland A."/>
            <person name="Barry K.W."/>
            <person name="Cichocki N."/>
            <person name="Veneault-Fourrey C."/>
            <person name="LaButti K."/>
            <person name="Lindquist E.A."/>
            <person name="Lipzen A."/>
            <person name="Lundell T."/>
            <person name="Morin E."/>
            <person name="Murat C."/>
            <person name="Riley R."/>
            <person name="Ohm R."/>
            <person name="Sun H."/>
            <person name="Tunlid A."/>
            <person name="Henrissat B."/>
            <person name="Grigoriev I.V."/>
            <person name="Hibbett D.S."/>
            <person name="Martin F."/>
        </authorList>
    </citation>
    <scope>NUCLEOTIDE SEQUENCE [LARGE SCALE GENOMIC DNA]</scope>
    <source>
        <strain evidence="8">Zn</strain>
    </source>
</reference>
<dbReference type="STRING" id="913774.A0A0C3H381"/>